<dbReference type="Pfam" id="PF02074">
    <property type="entry name" value="Peptidase_M32"/>
    <property type="match status" value="1"/>
</dbReference>
<keyword evidence="2" id="KW-0862">Zinc</keyword>
<evidence type="ECO:0000313" key="5">
    <source>
        <dbReference type="Proteomes" id="UP000321606"/>
    </source>
</evidence>
<keyword evidence="1 4" id="KW-0121">Carboxypeptidase</keyword>
<dbReference type="PANTHER" id="PTHR34217:SF1">
    <property type="entry name" value="CARBOXYPEPTIDASE 1"/>
    <property type="match status" value="1"/>
</dbReference>
<proteinExistence type="inferred from homology"/>
<evidence type="ECO:0000256" key="3">
    <source>
        <dbReference type="PIRSR" id="PIRSR006615-2"/>
    </source>
</evidence>
<name>A0A510JF99_9FUSO</name>
<dbReference type="PANTHER" id="PTHR34217">
    <property type="entry name" value="METAL-DEPENDENT CARBOXYPEPTIDASE"/>
    <property type="match status" value="1"/>
</dbReference>
<dbReference type="OrthoDB" id="9772308at2"/>
<dbReference type="AlphaFoldDB" id="A0A510JF99"/>
<dbReference type="Gene3D" id="1.10.1370.30">
    <property type="match status" value="1"/>
</dbReference>
<dbReference type="Proteomes" id="UP000321606">
    <property type="component" value="Chromosome"/>
</dbReference>
<keyword evidence="1 2" id="KW-0479">Metal-binding</keyword>
<keyword evidence="1" id="KW-0482">Metalloprotease</keyword>
<dbReference type="GO" id="GO:0046872">
    <property type="term" value="F:metal ion binding"/>
    <property type="evidence" value="ECO:0007669"/>
    <property type="project" value="UniProtKB-KW"/>
</dbReference>
<evidence type="ECO:0000313" key="4">
    <source>
        <dbReference type="EMBL" id="BBM36925.1"/>
    </source>
</evidence>
<protein>
    <recommendedName>
        <fullName evidence="1">Metal-dependent carboxypeptidase</fullName>
        <ecNumber evidence="1">3.4.17.19</ecNumber>
    </recommendedName>
</protein>
<evidence type="ECO:0000256" key="2">
    <source>
        <dbReference type="PIRSR" id="PIRSR006615-1"/>
    </source>
</evidence>
<gene>
    <name evidence="4" type="ORF">JCM16774_1871</name>
</gene>
<dbReference type="SUPFAM" id="SSF55486">
    <property type="entry name" value="Metalloproteases ('zincins'), catalytic domain"/>
    <property type="match status" value="1"/>
</dbReference>
<comment type="similarity">
    <text evidence="1">Belongs to the peptidase M32 family.</text>
</comment>
<feature type="active site" description="Proton donor/acceptor" evidence="3">
    <location>
        <position position="273"/>
    </location>
</feature>
<dbReference type="PIRSF" id="PIRSF006615">
    <property type="entry name" value="Zn_crbxpep_Taq"/>
    <property type="match status" value="1"/>
</dbReference>
<feature type="binding site" evidence="2">
    <location>
        <position position="276"/>
    </location>
    <ligand>
        <name>Zn(2+)</name>
        <dbReference type="ChEBI" id="CHEBI:29105"/>
        <note>catalytic</note>
    </ligand>
</feature>
<dbReference type="EC" id="3.4.17.19" evidence="1"/>
<organism evidence="4 5">
    <name type="scientific">Pseudoleptotrichia goodfellowii</name>
    <dbReference type="NCBI Taxonomy" id="157692"/>
    <lineage>
        <taxon>Bacteria</taxon>
        <taxon>Fusobacteriati</taxon>
        <taxon>Fusobacteriota</taxon>
        <taxon>Fusobacteriia</taxon>
        <taxon>Fusobacteriales</taxon>
        <taxon>Leptotrichiaceae</taxon>
        <taxon>Pseudoleptotrichia</taxon>
    </lineage>
</organism>
<dbReference type="PROSITE" id="PS52034">
    <property type="entry name" value="PEPTIDASE_M32"/>
    <property type="match status" value="1"/>
</dbReference>
<comment type="catalytic activity">
    <reaction evidence="1">
        <text>Release of a C-terminal amino acid with broad specificity, except for -Pro.</text>
        <dbReference type="EC" id="3.4.17.19"/>
    </reaction>
</comment>
<dbReference type="STRING" id="714315.GCA_000516535_01877"/>
<dbReference type="KEGG" id="lgo:JCM16774_1871"/>
<dbReference type="EMBL" id="AP019822">
    <property type="protein sequence ID" value="BBM36925.1"/>
    <property type="molecule type" value="Genomic_DNA"/>
</dbReference>
<dbReference type="PRINTS" id="PR00998">
    <property type="entry name" value="CRBOXYPTASET"/>
</dbReference>
<dbReference type="GO" id="GO:0006508">
    <property type="term" value="P:proteolysis"/>
    <property type="evidence" value="ECO:0007669"/>
    <property type="project" value="UniProtKB-UniRule"/>
</dbReference>
<keyword evidence="1" id="KW-0645">Protease</keyword>
<feature type="binding site" evidence="2">
    <location>
        <position position="272"/>
    </location>
    <ligand>
        <name>Zn(2+)</name>
        <dbReference type="ChEBI" id="CHEBI:29105"/>
        <note>catalytic</note>
    </ligand>
</feature>
<dbReference type="InterPro" id="IPR001333">
    <property type="entry name" value="Peptidase_M32_Taq"/>
</dbReference>
<accession>A0A510JF99</accession>
<keyword evidence="1" id="KW-0378">Hydrolase</keyword>
<evidence type="ECO:0000256" key="1">
    <source>
        <dbReference type="PIRNR" id="PIRNR006615"/>
    </source>
</evidence>
<comment type="cofactor">
    <cofactor evidence="2">
        <name>Zn(2+)</name>
        <dbReference type="ChEBI" id="CHEBI:29105"/>
    </cofactor>
    <text evidence="2">Binds 1 zinc ion per subunit.</text>
</comment>
<sequence>MKNMTEKEKMEKIREVLEKNKALTHAITILHWDLETEAPKDSVERISKTLGYLTGENYSMIINDEFKNLVYSINVEELDEVDKKIIKELKKEYFEKLEKIPKEDYMKYSELTVVSTKKWEEAKNKDDFDIFKTYLSEVIEYNKKFIKYRGYEENPYNTLLDDYEPEVTVKELDEFFNNIKNELSPFIKKIVEKKKSDKETEDKKKLSEMTFDITKQKEMSLYALNLIKFDFNKGILKESEHPFTTNVNNKDVRITTHYYEHDLLSSVYSTVHEGGHALYEQHIDDKISDTILGTGVSMGIHESQSRIYENMFGRNKEFLKFIFPKIDEMFGLSKSGIDFESFYKLTNEVQTSFIRTDADELTYPIHILIRYELEKEIFSNLDEKTDVDKLAEKWADKYEEYLGIRPKKYKEGILQDVHWSDGSFGYFPSYALGSAYAAQIYDAINQKINIDRELKKGDFSQINEILKEGIHKYGKMKTPKELIENITGKSFDSKHYINYLKEKFSEVYGIE</sequence>
<reference evidence="4 5" key="1">
    <citation type="submission" date="2019-07" db="EMBL/GenBank/DDBJ databases">
        <title>Complete Genome Sequence of Leptotrichia goodfellowii Strain JCM 16774.</title>
        <authorList>
            <person name="Watanabe S."/>
            <person name="Cui L."/>
        </authorList>
    </citation>
    <scope>NUCLEOTIDE SEQUENCE [LARGE SCALE GENOMIC DNA]</scope>
    <source>
        <strain evidence="4 5">JCM16774</strain>
    </source>
</reference>
<dbReference type="CDD" id="cd06460">
    <property type="entry name" value="M32_Taq"/>
    <property type="match status" value="1"/>
</dbReference>
<comment type="function">
    <text evidence="1">Broad specificity carboxypetidase that releases amino acids sequentially from the C-terminus, including neutral, aromatic, polar and basic residues.</text>
</comment>
<dbReference type="GO" id="GO:0004181">
    <property type="term" value="F:metallocarboxypeptidase activity"/>
    <property type="evidence" value="ECO:0007669"/>
    <property type="project" value="UniProtKB-UniRule"/>
</dbReference>
<feature type="binding site" evidence="2">
    <location>
        <position position="302"/>
    </location>
    <ligand>
        <name>Zn(2+)</name>
        <dbReference type="ChEBI" id="CHEBI:29105"/>
        <note>catalytic</note>
    </ligand>
</feature>